<feature type="transmembrane region" description="Helical" evidence="5">
    <location>
        <begin position="124"/>
        <end position="142"/>
    </location>
</feature>
<gene>
    <name evidence="7" type="ORF">Q9S71_04790</name>
</gene>
<evidence type="ECO:0000256" key="1">
    <source>
        <dbReference type="ARBA" id="ARBA00004141"/>
    </source>
</evidence>
<feature type="transmembrane region" description="Helical" evidence="5">
    <location>
        <begin position="98"/>
        <end position="117"/>
    </location>
</feature>
<evidence type="ECO:0000256" key="3">
    <source>
        <dbReference type="ARBA" id="ARBA00022989"/>
    </source>
</evidence>
<dbReference type="Proteomes" id="UP001251849">
    <property type="component" value="Unassembled WGS sequence"/>
</dbReference>
<organism evidence="7 8">
    <name type="scientific">Microbacterium gawkjiense</name>
    <dbReference type="NCBI Taxonomy" id="3067309"/>
    <lineage>
        <taxon>Bacteria</taxon>
        <taxon>Bacillati</taxon>
        <taxon>Actinomycetota</taxon>
        <taxon>Actinomycetes</taxon>
        <taxon>Micrococcales</taxon>
        <taxon>Microbacteriaceae</taxon>
        <taxon>Microbacterium</taxon>
    </lineage>
</organism>
<feature type="transmembrane region" description="Helical" evidence="5">
    <location>
        <begin position="285"/>
        <end position="304"/>
    </location>
</feature>
<sequence>MNTSRGRIWTGVIRVAPYDRDHTVAIRAAISVGVPLIVLWSIGRLDLSIYASFGAFASLYGRTDRIGDRVRMQVAAGAVVVAAMLIGTALSVADAPALLAIVVVAAVASVATLLAYATRWHPPGALFIVFAAGATASIPAEGARFGDVLVVGLAAVFFSLTVTLVSEIVTGRRIPRLTRTKNRMPVGAVAAEMALTVAVATVLAGAAGLLLFHAHWYWAMVGAVAAVSGPHVKARVIRGLQRLIGTLLGVLVAAGILALGMPPLAVILIAVALQAGAELFVGRNYAIAMVFITPLALLMVQLAAPTTVGVLLTDRLWETVVGIVAGTAVAVGSALIRGRRRRA</sequence>
<feature type="transmembrane region" description="Helical" evidence="5">
    <location>
        <begin position="316"/>
        <end position="336"/>
    </location>
</feature>
<feature type="transmembrane region" description="Helical" evidence="5">
    <location>
        <begin position="189"/>
        <end position="212"/>
    </location>
</feature>
<protein>
    <submittedName>
        <fullName evidence="7">FUSC family protein</fullName>
    </submittedName>
</protein>
<evidence type="ECO:0000259" key="6">
    <source>
        <dbReference type="Pfam" id="PF13515"/>
    </source>
</evidence>
<evidence type="ECO:0000256" key="2">
    <source>
        <dbReference type="ARBA" id="ARBA00022692"/>
    </source>
</evidence>
<feature type="transmembrane region" description="Helical" evidence="5">
    <location>
        <begin position="148"/>
        <end position="169"/>
    </location>
</feature>
<keyword evidence="2 5" id="KW-0812">Transmembrane</keyword>
<comment type="subcellular location">
    <subcellularLocation>
        <location evidence="1">Membrane</location>
        <topology evidence="1">Multi-pass membrane protein</topology>
    </subcellularLocation>
</comment>
<dbReference type="Pfam" id="PF13515">
    <property type="entry name" value="FUSC_2"/>
    <property type="match status" value="1"/>
</dbReference>
<keyword evidence="4 5" id="KW-0472">Membrane</keyword>
<proteinExistence type="predicted"/>
<feature type="transmembrane region" description="Helical" evidence="5">
    <location>
        <begin position="74"/>
        <end position="92"/>
    </location>
</feature>
<evidence type="ECO:0000256" key="4">
    <source>
        <dbReference type="ARBA" id="ARBA00023136"/>
    </source>
</evidence>
<accession>A0ABU3G8J6</accession>
<dbReference type="EMBL" id="JAUZVV010000001">
    <property type="protein sequence ID" value="MDT3316135.1"/>
    <property type="molecule type" value="Genomic_DNA"/>
</dbReference>
<evidence type="ECO:0000313" key="7">
    <source>
        <dbReference type="EMBL" id="MDT3316135.1"/>
    </source>
</evidence>
<feature type="transmembrane region" description="Helical" evidence="5">
    <location>
        <begin position="24"/>
        <end position="41"/>
    </location>
</feature>
<name>A0ABU3G8J6_9MICO</name>
<feature type="transmembrane region" description="Helical" evidence="5">
    <location>
        <begin position="47"/>
        <end position="62"/>
    </location>
</feature>
<comment type="caution">
    <text evidence="7">The sequence shown here is derived from an EMBL/GenBank/DDBJ whole genome shotgun (WGS) entry which is preliminary data.</text>
</comment>
<feature type="domain" description="Integral membrane bound transporter" evidence="6">
    <location>
        <begin position="203"/>
        <end position="328"/>
    </location>
</feature>
<keyword evidence="3 5" id="KW-1133">Transmembrane helix</keyword>
<reference evidence="7 8" key="1">
    <citation type="submission" date="2023-08" db="EMBL/GenBank/DDBJ databases">
        <title>Microbacterium aquilitoris sp. nov. and Microbacterium gwkjibeachense sp. nov., isolated from beach.</title>
        <authorList>
            <person name="Lee S.D."/>
            <person name="Yang H."/>
            <person name="Kim I."/>
        </authorList>
    </citation>
    <scope>NUCLEOTIDE SEQUENCE [LARGE SCALE GENOMIC DNA]</scope>
    <source>
        <strain evidence="7 8">KSW4-11</strain>
    </source>
</reference>
<feature type="transmembrane region" description="Helical" evidence="5">
    <location>
        <begin position="247"/>
        <end position="273"/>
    </location>
</feature>
<dbReference type="InterPro" id="IPR049453">
    <property type="entry name" value="Memb_transporter_dom"/>
</dbReference>
<evidence type="ECO:0000313" key="8">
    <source>
        <dbReference type="Proteomes" id="UP001251849"/>
    </source>
</evidence>
<dbReference type="RefSeq" id="WP_311860890.1">
    <property type="nucleotide sequence ID" value="NZ_JAUZVV010000001.1"/>
</dbReference>
<keyword evidence="8" id="KW-1185">Reference proteome</keyword>
<evidence type="ECO:0000256" key="5">
    <source>
        <dbReference type="SAM" id="Phobius"/>
    </source>
</evidence>